<evidence type="ECO:0000256" key="3">
    <source>
        <dbReference type="ARBA" id="ARBA00023274"/>
    </source>
</evidence>
<comment type="similarity">
    <text evidence="1">Belongs to the bacterial ribosomal protein bL28 family.</text>
</comment>
<evidence type="ECO:0000256" key="4">
    <source>
        <dbReference type="ARBA" id="ARBA00035269"/>
    </source>
</evidence>
<sequence>MIRLTRALFNKRAKNPRTPYYITSILKPTDGDQVIWGDTHISVGFYRTRCWHRVKFRRTPVAMDMKLYSHILNRILKLKMGTAAIKCVDALGGLDQYMLRTHPGRFKSVIGVSLQKFLTKMLQERGYDVKDYNKFLYSTNYESKLEPITIYKLLNWKRRDKYTKRPKYLINKPRKIRPPYKNNYIAIP</sequence>
<dbReference type="InterPro" id="IPR026569">
    <property type="entry name" value="Ribosomal_bL28"/>
</dbReference>
<dbReference type="EMBL" id="JWZT01002668">
    <property type="protein sequence ID" value="KII68890.1"/>
    <property type="molecule type" value="Genomic_DNA"/>
</dbReference>
<evidence type="ECO:0000256" key="5">
    <source>
        <dbReference type="ARBA" id="ARBA00035538"/>
    </source>
</evidence>
<dbReference type="InterPro" id="IPR034704">
    <property type="entry name" value="Ribosomal_bL28/bL31-like_sf"/>
</dbReference>
<name>A0A0C2IIR2_THEKT</name>
<dbReference type="GO" id="GO:0003735">
    <property type="term" value="F:structural constituent of ribosome"/>
    <property type="evidence" value="ECO:0007669"/>
    <property type="project" value="InterPro"/>
</dbReference>
<keyword evidence="8" id="KW-1185">Reference proteome</keyword>
<evidence type="ECO:0000256" key="2">
    <source>
        <dbReference type="ARBA" id="ARBA00022980"/>
    </source>
</evidence>
<evidence type="ECO:0000313" key="7">
    <source>
        <dbReference type="EMBL" id="KII68890.1"/>
    </source>
</evidence>
<comment type="caution">
    <text evidence="6">The sequence shown here is derived from an EMBL/GenBank/DDBJ whole genome shotgun (WGS) entry which is preliminary data.</text>
</comment>
<dbReference type="OrthoDB" id="361870at2759"/>
<evidence type="ECO:0000313" key="8">
    <source>
        <dbReference type="Proteomes" id="UP000031668"/>
    </source>
</evidence>
<proteinExistence type="inferred from homology"/>
<dbReference type="PANTHER" id="PTHR13528">
    <property type="entry name" value="39S RIBOSOMAL PROTEIN L28, MITOCHONDRIAL"/>
    <property type="match status" value="1"/>
</dbReference>
<dbReference type="AlphaFoldDB" id="A0A0C2IIR2"/>
<keyword evidence="3" id="KW-0687">Ribonucleoprotein</keyword>
<dbReference type="GO" id="GO:0005762">
    <property type="term" value="C:mitochondrial large ribosomal subunit"/>
    <property type="evidence" value="ECO:0007669"/>
    <property type="project" value="TreeGrafter"/>
</dbReference>
<accession>A0A0C2IIR2</accession>
<dbReference type="SUPFAM" id="SSF143800">
    <property type="entry name" value="L28p-like"/>
    <property type="match status" value="1"/>
</dbReference>
<dbReference type="EMBL" id="JWZT01003943">
    <property type="protein sequence ID" value="KII65224.1"/>
    <property type="molecule type" value="Genomic_DNA"/>
</dbReference>
<evidence type="ECO:0000313" key="6">
    <source>
        <dbReference type="EMBL" id="KII65224.1"/>
    </source>
</evidence>
<protein>
    <recommendedName>
        <fullName evidence="4">Large ribosomal subunit protein bL28m</fullName>
    </recommendedName>
    <alternativeName>
        <fullName evidence="5">39S ribosomal protein L28, mitochondrial</fullName>
    </alternativeName>
</protein>
<gene>
    <name evidence="6" type="ORF">RF11_03320</name>
    <name evidence="7" type="ORF">RF11_03795</name>
</gene>
<dbReference type="PANTHER" id="PTHR13528:SF2">
    <property type="entry name" value="LARGE RIBOSOMAL SUBUNIT PROTEIN BL28M"/>
    <property type="match status" value="1"/>
</dbReference>
<evidence type="ECO:0000256" key="1">
    <source>
        <dbReference type="ARBA" id="ARBA00008760"/>
    </source>
</evidence>
<keyword evidence="2" id="KW-0689">Ribosomal protein</keyword>
<organism evidence="6 8">
    <name type="scientific">Thelohanellus kitauei</name>
    <name type="common">Myxosporean</name>
    <dbReference type="NCBI Taxonomy" id="669202"/>
    <lineage>
        <taxon>Eukaryota</taxon>
        <taxon>Metazoa</taxon>
        <taxon>Cnidaria</taxon>
        <taxon>Myxozoa</taxon>
        <taxon>Myxosporea</taxon>
        <taxon>Bivalvulida</taxon>
        <taxon>Platysporina</taxon>
        <taxon>Myxobolidae</taxon>
        <taxon>Thelohanellus</taxon>
    </lineage>
</organism>
<reference evidence="6 8" key="1">
    <citation type="journal article" date="2014" name="Genome Biol. Evol.">
        <title>The genome of the myxosporean Thelohanellus kitauei shows adaptations to nutrient acquisition within its fish host.</title>
        <authorList>
            <person name="Yang Y."/>
            <person name="Xiong J."/>
            <person name="Zhou Z."/>
            <person name="Huo F."/>
            <person name="Miao W."/>
            <person name="Ran C."/>
            <person name="Liu Y."/>
            <person name="Zhang J."/>
            <person name="Feng J."/>
            <person name="Wang M."/>
            <person name="Wang M."/>
            <person name="Wang L."/>
            <person name="Yao B."/>
        </authorList>
    </citation>
    <scope>NUCLEOTIDE SEQUENCE [LARGE SCALE GENOMIC DNA]</scope>
    <source>
        <strain evidence="6">Wuqing</strain>
    </source>
</reference>
<dbReference type="Proteomes" id="UP000031668">
    <property type="component" value="Unassembled WGS sequence"/>
</dbReference>